<name>A0A158PP54_ANISI</name>
<dbReference type="Proteomes" id="UP000267096">
    <property type="component" value="Unassembled WGS sequence"/>
</dbReference>
<dbReference type="GO" id="GO:0030154">
    <property type="term" value="P:cell differentiation"/>
    <property type="evidence" value="ECO:0007669"/>
    <property type="project" value="UniProtKB-KW"/>
</dbReference>
<evidence type="ECO:0000256" key="11">
    <source>
        <dbReference type="ARBA" id="ARBA00045821"/>
    </source>
</evidence>
<dbReference type="PANTHER" id="PTHR10270:SF161">
    <property type="entry name" value="SEX-DETERMINING REGION Y PROTEIN"/>
    <property type="match status" value="1"/>
</dbReference>
<evidence type="ECO:0000313" key="15">
    <source>
        <dbReference type="EMBL" id="VDK49032.1"/>
    </source>
</evidence>
<proteinExistence type="inferred from homology"/>
<dbReference type="OrthoDB" id="6247875at2759"/>
<dbReference type="SMART" id="SM00398">
    <property type="entry name" value="HMG"/>
    <property type="match status" value="1"/>
</dbReference>
<feature type="DNA-binding region" description="HMG box" evidence="12">
    <location>
        <begin position="77"/>
        <end position="145"/>
    </location>
</feature>
<feature type="domain" description="HMG box" evidence="14">
    <location>
        <begin position="77"/>
        <end position="145"/>
    </location>
</feature>
<dbReference type="Pfam" id="PF00505">
    <property type="entry name" value="HMG_box"/>
    <property type="match status" value="1"/>
</dbReference>
<dbReference type="GO" id="GO:0007548">
    <property type="term" value="P:sex differentiation"/>
    <property type="evidence" value="ECO:0007669"/>
    <property type="project" value="UniProtKB-KW"/>
</dbReference>
<dbReference type="InterPro" id="IPR036910">
    <property type="entry name" value="HMG_box_dom_sf"/>
</dbReference>
<keyword evidence="8" id="KW-0010">Activator</keyword>
<evidence type="ECO:0000313" key="17">
    <source>
        <dbReference type="WBParaSite" id="ASIM_0001370901-mRNA-1"/>
    </source>
</evidence>
<evidence type="ECO:0000256" key="4">
    <source>
        <dbReference type="ARBA" id="ARBA00022782"/>
    </source>
</evidence>
<accession>A0A158PP54</accession>
<dbReference type="GO" id="GO:0001228">
    <property type="term" value="F:DNA-binding transcription activator activity, RNA polymerase II-specific"/>
    <property type="evidence" value="ECO:0007669"/>
    <property type="project" value="TreeGrafter"/>
</dbReference>
<evidence type="ECO:0000259" key="14">
    <source>
        <dbReference type="PROSITE" id="PS50118"/>
    </source>
</evidence>
<evidence type="ECO:0000256" key="13">
    <source>
        <dbReference type="SAM" id="MobiDB-lite"/>
    </source>
</evidence>
<dbReference type="WBParaSite" id="ASIM_0001370901-mRNA-1">
    <property type="protein sequence ID" value="ASIM_0001370901-mRNA-1"/>
    <property type="gene ID" value="ASIM_0001370901"/>
</dbReference>
<dbReference type="Gene3D" id="1.10.30.10">
    <property type="entry name" value="High mobility group box domain"/>
    <property type="match status" value="1"/>
</dbReference>
<evidence type="ECO:0000256" key="12">
    <source>
        <dbReference type="PROSITE-ProRule" id="PRU00267"/>
    </source>
</evidence>
<dbReference type="InterPro" id="IPR009071">
    <property type="entry name" value="HMG_box_dom"/>
</dbReference>
<comment type="subcellular location">
    <subcellularLocation>
        <location evidence="1">Nucleus speckle</location>
    </subcellularLocation>
</comment>
<keyword evidence="16" id="KW-1185">Reference proteome</keyword>
<evidence type="ECO:0000256" key="3">
    <source>
        <dbReference type="ARBA" id="ARBA00019052"/>
    </source>
</evidence>
<evidence type="ECO:0000256" key="10">
    <source>
        <dbReference type="ARBA" id="ARBA00032498"/>
    </source>
</evidence>
<keyword evidence="9" id="KW-0804">Transcription</keyword>
<reference evidence="15 16" key="2">
    <citation type="submission" date="2018-11" db="EMBL/GenBank/DDBJ databases">
        <authorList>
            <consortium name="Pathogen Informatics"/>
        </authorList>
    </citation>
    <scope>NUCLEOTIDE SEQUENCE [LARGE SCALE GENOMIC DNA]</scope>
</reference>
<dbReference type="EMBL" id="UYRR01031322">
    <property type="protein sequence ID" value="VDK49032.1"/>
    <property type="molecule type" value="Genomic_DNA"/>
</dbReference>
<evidence type="ECO:0000256" key="1">
    <source>
        <dbReference type="ARBA" id="ARBA00004324"/>
    </source>
</evidence>
<dbReference type="PROSITE" id="PS50118">
    <property type="entry name" value="HMG_BOX_2"/>
    <property type="match status" value="1"/>
</dbReference>
<dbReference type="GO" id="GO:0000978">
    <property type="term" value="F:RNA polymerase II cis-regulatory region sequence-specific DNA binding"/>
    <property type="evidence" value="ECO:0007669"/>
    <property type="project" value="TreeGrafter"/>
</dbReference>
<dbReference type="GO" id="GO:0016607">
    <property type="term" value="C:nuclear speck"/>
    <property type="evidence" value="ECO:0007669"/>
    <property type="project" value="UniProtKB-SubCell"/>
</dbReference>
<organism evidence="17">
    <name type="scientific">Anisakis simplex</name>
    <name type="common">Herring worm</name>
    <dbReference type="NCBI Taxonomy" id="6269"/>
    <lineage>
        <taxon>Eukaryota</taxon>
        <taxon>Metazoa</taxon>
        <taxon>Ecdysozoa</taxon>
        <taxon>Nematoda</taxon>
        <taxon>Chromadorea</taxon>
        <taxon>Rhabditida</taxon>
        <taxon>Spirurina</taxon>
        <taxon>Ascaridomorpha</taxon>
        <taxon>Ascaridoidea</taxon>
        <taxon>Anisakidae</taxon>
        <taxon>Anisakis</taxon>
        <taxon>Anisakis simplex complex</taxon>
    </lineage>
</organism>
<feature type="region of interest" description="Disordered" evidence="13">
    <location>
        <begin position="1"/>
        <end position="36"/>
    </location>
</feature>
<sequence length="371" mass="41165">MSVDESRASTPSVDISDYSSSPAPSSSQTPITHINSSISNGYHNGITDFSTVAEGARTSTSSRSIASHMHFNDNRFIKRPLNAYMIWTKQERKKILESDPSLKMHEVSRMMGEKWKVMTEKEKKPFFELSKQSKLEHKRVLRDNPNLIYHPQRRKFLKSLIKAAELSAMEMDVTTNNNHASSAVSIMSSQSSSPSAAFQTTIVRPRISAFLHGCSSQSYQQGVTQAQVVAAPSPGTVLVAQALGVRTPVHVQTPQQLQGTPISFTFQTAQPQSAVLQKNVLYSSSMNSTPTHSNFNSNAQHATPANMHQMLDLYYTSLCQPAFPEPGETSTMAPPQYYLDQYQQLHYQAIAAANQQNYAHQAQMTTSHSAY</sequence>
<gene>
    <name evidence="15" type="ORF">ASIM_LOCUS13137</name>
</gene>
<evidence type="ECO:0000256" key="7">
    <source>
        <dbReference type="ARBA" id="ARBA00023125"/>
    </source>
</evidence>
<evidence type="ECO:0000256" key="6">
    <source>
        <dbReference type="ARBA" id="ARBA00022928"/>
    </source>
</evidence>
<keyword evidence="5" id="KW-0112">Calmodulin-binding</keyword>
<dbReference type="GO" id="GO:0005516">
    <property type="term" value="F:calmodulin binding"/>
    <property type="evidence" value="ECO:0007669"/>
    <property type="project" value="UniProtKB-KW"/>
</dbReference>
<reference evidence="17" key="1">
    <citation type="submission" date="2016-04" db="UniProtKB">
        <authorList>
            <consortium name="WormBaseParasite"/>
        </authorList>
    </citation>
    <scope>IDENTIFICATION</scope>
</reference>
<comment type="similarity">
    <text evidence="2">Belongs to the SRY family.</text>
</comment>
<keyword evidence="7 12" id="KW-0238">DNA-binding</keyword>
<protein>
    <recommendedName>
        <fullName evidence="3">Sex-determining region Y protein</fullName>
    </recommendedName>
    <alternativeName>
        <fullName evidence="10">Testis-determining factor</fullName>
    </alternativeName>
</protein>
<dbReference type="InterPro" id="IPR050140">
    <property type="entry name" value="SRY-related_HMG-box_TF-like"/>
</dbReference>
<evidence type="ECO:0000256" key="9">
    <source>
        <dbReference type="ARBA" id="ARBA00023163"/>
    </source>
</evidence>
<dbReference type="AlphaFoldDB" id="A0A158PP54"/>
<evidence type="ECO:0000256" key="2">
    <source>
        <dbReference type="ARBA" id="ARBA00005998"/>
    </source>
</evidence>
<keyword evidence="4" id="KW-0221">Differentiation</keyword>
<dbReference type="SUPFAM" id="SSF47095">
    <property type="entry name" value="HMG-box"/>
    <property type="match status" value="1"/>
</dbReference>
<evidence type="ECO:0000256" key="8">
    <source>
        <dbReference type="ARBA" id="ARBA00023159"/>
    </source>
</evidence>
<keyword evidence="12" id="KW-0539">Nucleus</keyword>
<keyword evidence="6" id="KW-0726">Sexual differentiation</keyword>
<comment type="function">
    <text evidence="11">Transcriptional regulator that controls a genetic switch in male development. It is necessary and sufficient for initiating male sex determination by directing the development of supporting cell precursors (pre-Sertoli cells) as Sertoli rather than granulosa cells. Involved in different aspects of gene regulation including promoter activation or repression. Binds to the DNA consensus sequence 5'-[AT]AACAA[AT]-3'. SRY HMG box recognizes DNA by partial intercalation in the minor groove and promotes DNA bending. Also involved in pre-mRNA splicing. In male adult brain involved in the maintenance of motor functions of dopaminergic neurons.</text>
</comment>
<evidence type="ECO:0000313" key="16">
    <source>
        <dbReference type="Proteomes" id="UP000267096"/>
    </source>
</evidence>
<dbReference type="PANTHER" id="PTHR10270">
    <property type="entry name" value="SOX TRANSCRIPTION FACTOR"/>
    <property type="match status" value="1"/>
</dbReference>
<evidence type="ECO:0000256" key="5">
    <source>
        <dbReference type="ARBA" id="ARBA00022860"/>
    </source>
</evidence>